<dbReference type="EMBL" id="AVOT02039851">
    <property type="protein sequence ID" value="MBW0534971.1"/>
    <property type="molecule type" value="Genomic_DNA"/>
</dbReference>
<sequence>MLSASTKDIENINTTFDFMESSYHLPQLSNCQLDLSKIKDAQLMKTKPNRGKGYTSVNTCVTEVIIDNKPTKRLLYQGAFCSCVGKYFLKTCVKHFEYQFLPIDGIEFNSASNPMKALGIFETTVIFPHINGNSRIIV</sequence>
<dbReference type="AlphaFoldDB" id="A0A9Q3I9G2"/>
<reference evidence="1" key="1">
    <citation type="submission" date="2021-03" db="EMBL/GenBank/DDBJ databases">
        <title>Draft genome sequence of rust myrtle Austropuccinia psidii MF-1, a brazilian biotype.</title>
        <authorList>
            <person name="Quecine M.C."/>
            <person name="Pachon D.M.R."/>
            <person name="Bonatelli M.L."/>
            <person name="Correr F.H."/>
            <person name="Franceschini L.M."/>
            <person name="Leite T.F."/>
            <person name="Margarido G.R.A."/>
            <person name="Almeida C.A."/>
            <person name="Ferrarezi J.A."/>
            <person name="Labate C.A."/>
        </authorList>
    </citation>
    <scope>NUCLEOTIDE SEQUENCE</scope>
    <source>
        <strain evidence="1">MF-1</strain>
    </source>
</reference>
<keyword evidence="2" id="KW-1185">Reference proteome</keyword>
<dbReference type="Proteomes" id="UP000765509">
    <property type="component" value="Unassembled WGS sequence"/>
</dbReference>
<evidence type="ECO:0000313" key="1">
    <source>
        <dbReference type="EMBL" id="MBW0534971.1"/>
    </source>
</evidence>
<accession>A0A9Q3I9G2</accession>
<evidence type="ECO:0000313" key="2">
    <source>
        <dbReference type="Proteomes" id="UP000765509"/>
    </source>
</evidence>
<organism evidence="1 2">
    <name type="scientific">Austropuccinia psidii MF-1</name>
    <dbReference type="NCBI Taxonomy" id="1389203"/>
    <lineage>
        <taxon>Eukaryota</taxon>
        <taxon>Fungi</taxon>
        <taxon>Dikarya</taxon>
        <taxon>Basidiomycota</taxon>
        <taxon>Pucciniomycotina</taxon>
        <taxon>Pucciniomycetes</taxon>
        <taxon>Pucciniales</taxon>
        <taxon>Sphaerophragmiaceae</taxon>
        <taxon>Austropuccinia</taxon>
    </lineage>
</organism>
<protein>
    <submittedName>
        <fullName evidence="1">Uncharacterized protein</fullName>
    </submittedName>
</protein>
<proteinExistence type="predicted"/>
<gene>
    <name evidence="1" type="ORF">O181_074686</name>
</gene>
<name>A0A9Q3I9G2_9BASI</name>
<comment type="caution">
    <text evidence="1">The sequence shown here is derived from an EMBL/GenBank/DDBJ whole genome shotgun (WGS) entry which is preliminary data.</text>
</comment>